<dbReference type="KEGG" id="csty:KN1_21600"/>
<dbReference type="AlphaFoldDB" id="A0A8D5U7P8"/>
<organism evidence="1 2">
    <name type="scientific">Stygiolobus caldivivus</name>
    <dbReference type="NCBI Taxonomy" id="2824673"/>
    <lineage>
        <taxon>Archaea</taxon>
        <taxon>Thermoproteota</taxon>
        <taxon>Thermoprotei</taxon>
        <taxon>Sulfolobales</taxon>
        <taxon>Sulfolobaceae</taxon>
        <taxon>Stygiolobus</taxon>
    </lineage>
</organism>
<dbReference type="GO" id="GO:0006006">
    <property type="term" value="P:glucose metabolic process"/>
    <property type="evidence" value="ECO:0007669"/>
    <property type="project" value="TreeGrafter"/>
</dbReference>
<dbReference type="GO" id="GO:0033499">
    <property type="term" value="P:galactose catabolic process via UDP-galactose, Leloir pathway"/>
    <property type="evidence" value="ECO:0007669"/>
    <property type="project" value="TreeGrafter"/>
</dbReference>
<reference evidence="1 2" key="1">
    <citation type="submission" date="2021-04" db="EMBL/GenBank/DDBJ databases">
        <title>Complete genome sequence of Stygiolobus sp. KN-1.</title>
        <authorList>
            <person name="Nakamura K."/>
            <person name="Sakai H."/>
            <person name="Kurosawa N."/>
        </authorList>
    </citation>
    <scope>NUCLEOTIDE SEQUENCE [LARGE SCALE GENOMIC DNA]</scope>
    <source>
        <strain evidence="1 2">KN-1</strain>
    </source>
</reference>
<dbReference type="InterPro" id="IPR011013">
    <property type="entry name" value="Gal_mutarotase_sf_dom"/>
</dbReference>
<dbReference type="CDD" id="cd01081">
    <property type="entry name" value="Aldose_epim"/>
    <property type="match status" value="1"/>
</dbReference>
<gene>
    <name evidence="1" type="ORF">KN1_21600</name>
</gene>
<dbReference type="SUPFAM" id="SSF74650">
    <property type="entry name" value="Galactose mutarotase-like"/>
    <property type="match status" value="1"/>
</dbReference>
<dbReference type="Gene3D" id="2.70.98.10">
    <property type="match status" value="1"/>
</dbReference>
<dbReference type="RefSeq" id="WP_221287529.1">
    <property type="nucleotide sequence ID" value="NZ_AP024597.1"/>
</dbReference>
<dbReference type="Pfam" id="PF01263">
    <property type="entry name" value="Aldose_epim"/>
    <property type="match status" value="1"/>
</dbReference>
<protein>
    <submittedName>
        <fullName evidence="1">Aldose epimerase</fullName>
    </submittedName>
</protein>
<dbReference type="GO" id="GO:0004034">
    <property type="term" value="F:aldose 1-epimerase activity"/>
    <property type="evidence" value="ECO:0007669"/>
    <property type="project" value="TreeGrafter"/>
</dbReference>
<proteinExistence type="predicted"/>
<keyword evidence="2" id="KW-1185">Reference proteome</keyword>
<evidence type="ECO:0000313" key="2">
    <source>
        <dbReference type="Proteomes" id="UP000825123"/>
    </source>
</evidence>
<accession>A0A8D5U7P8</accession>
<dbReference type="GO" id="GO:0030246">
    <property type="term" value="F:carbohydrate binding"/>
    <property type="evidence" value="ECO:0007669"/>
    <property type="project" value="InterPro"/>
</dbReference>
<name>A0A8D5U7P8_9CREN</name>
<dbReference type="EMBL" id="AP024597">
    <property type="protein sequence ID" value="BCU70863.1"/>
    <property type="molecule type" value="Genomic_DNA"/>
</dbReference>
<dbReference type="Proteomes" id="UP000825123">
    <property type="component" value="Chromosome"/>
</dbReference>
<dbReference type="GeneID" id="66163891"/>
<dbReference type="PANTHER" id="PTHR10091:SF0">
    <property type="entry name" value="GALACTOSE MUTAROTASE"/>
    <property type="match status" value="1"/>
</dbReference>
<dbReference type="InterPro" id="IPR014718">
    <property type="entry name" value="GH-type_carb-bd"/>
</dbReference>
<evidence type="ECO:0000313" key="1">
    <source>
        <dbReference type="EMBL" id="BCU70863.1"/>
    </source>
</evidence>
<sequence>MEILNDSSRAIILEKGAYLYHLTLNGKPVLLEGKERQTRGGMALLIPYANRVKGGKYVWKGKEYSLPLNSEGNAIHGLVMDKVWDVKRVRENEVELSLVLNSEGYPTILQIVVEYKINSHSFLVNLGITNIGKSDAPLTVGFHPYFIVKGEWSLMPNKARKCISQDKIPTGEMQDDEIINKQYDDCFYLPEENITLSSSYSTIRIRKKNLDYIQLYTVQGAVAVEPMSGAPDAYHNGLGLKVISPNETVSYEVEFTLLR</sequence>
<dbReference type="InterPro" id="IPR008183">
    <property type="entry name" value="Aldose_1/G6P_1-epimerase"/>
</dbReference>
<dbReference type="PANTHER" id="PTHR10091">
    <property type="entry name" value="ALDOSE-1-EPIMERASE"/>
    <property type="match status" value="1"/>
</dbReference>